<keyword evidence="2" id="KW-1185">Reference proteome</keyword>
<dbReference type="OrthoDB" id="10011262at2759"/>
<dbReference type="AlphaFoldDB" id="E3W742"/>
<dbReference type="AGR" id="WB:WBGene00008342"/>
<accession>E3W742</accession>
<gene>
    <name evidence="1 3" type="primary">frpr-5</name>
    <name evidence="3" type="ORF">C56A3.3</name>
    <name evidence="1" type="ORF">CELE_C56A3.3</name>
</gene>
<dbReference type="Proteomes" id="UP000001940">
    <property type="component" value="Chromosome V"/>
</dbReference>
<evidence type="ECO:0000313" key="1">
    <source>
        <dbReference type="EMBL" id="CBX53318.1"/>
    </source>
</evidence>
<protein>
    <submittedName>
        <fullName evidence="1">G_PROTEIN_RECEP_F1_2 domain-containing protein</fullName>
    </submittedName>
</protein>
<dbReference type="ExpressionAtlas" id="E3W742">
    <property type="expression patterns" value="baseline and differential"/>
</dbReference>
<reference evidence="1 2" key="1">
    <citation type="journal article" date="1998" name="Science">
        <title>Genome sequence of the nematode C. elegans: a platform for investigating biology.</title>
        <authorList>
            <consortium name="The C. elegans sequencing consortium"/>
            <person name="Sulson J.E."/>
            <person name="Waterston R."/>
        </authorList>
    </citation>
    <scope>NUCLEOTIDE SEQUENCE [LARGE SCALE GENOMIC DNA]</scope>
    <source>
        <strain evidence="1 2">Bristol N2</strain>
    </source>
</reference>
<dbReference type="CTD" id="183856"/>
<dbReference type="EMBL" id="BX284605">
    <property type="protein sequence ID" value="CBX53318.1"/>
    <property type="molecule type" value="Genomic_DNA"/>
</dbReference>
<dbReference type="HOGENOM" id="CLU_038309_0_0_1"/>
<proteinExistence type="predicted"/>
<dbReference type="SMR" id="E3W742"/>
<sequence>MKMQISSRTPKRWLAEVNIVDVESSNGRHPRIYVRPLNQLPNNETISITAL</sequence>
<dbReference type="RefSeq" id="NP_001256518.1">
    <property type="nucleotide sequence ID" value="NM_001269589.3"/>
</dbReference>
<organism evidence="1 2">
    <name type="scientific">Caenorhabditis elegans</name>
    <dbReference type="NCBI Taxonomy" id="6239"/>
    <lineage>
        <taxon>Eukaryota</taxon>
        <taxon>Metazoa</taxon>
        <taxon>Ecdysozoa</taxon>
        <taxon>Nematoda</taxon>
        <taxon>Chromadorea</taxon>
        <taxon>Rhabditida</taxon>
        <taxon>Rhabditina</taxon>
        <taxon>Rhabditomorpha</taxon>
        <taxon>Rhabditoidea</taxon>
        <taxon>Rhabditidae</taxon>
        <taxon>Peloderinae</taxon>
        <taxon>Caenorhabditis</taxon>
    </lineage>
</organism>
<dbReference type="GeneID" id="183856"/>
<dbReference type="WormBase" id="C56A3.3c">
    <property type="protein sequence ID" value="CE45478"/>
    <property type="gene ID" value="WBGene00008342"/>
    <property type="gene designation" value="frpr-5"/>
</dbReference>
<evidence type="ECO:0000313" key="3">
    <source>
        <dbReference type="WormBase" id="C56A3.3c"/>
    </source>
</evidence>
<evidence type="ECO:0000313" key="2">
    <source>
        <dbReference type="Proteomes" id="UP000001940"/>
    </source>
</evidence>
<name>E3W742_CAEEL</name>
<dbReference type="KEGG" id="cel:CELE_C56A3.3"/>